<evidence type="ECO:0000256" key="1">
    <source>
        <dbReference type="SAM" id="MobiDB-lite"/>
    </source>
</evidence>
<dbReference type="Proteomes" id="UP001165060">
    <property type="component" value="Unassembled WGS sequence"/>
</dbReference>
<dbReference type="EMBL" id="BRYB01005278">
    <property type="protein sequence ID" value="GMI22507.1"/>
    <property type="molecule type" value="Genomic_DNA"/>
</dbReference>
<sequence length="158" mass="17048">MPRSPTSSSSSSSLSIHPNRPPWNPSPLIDSRGTLSCTFPALPGLFEEQTVVADHVVLIASPPEHEPPTLKRLRYRSLSSKPVPKLVGGRHDSANMCWRRSPTDCDSLYADPSYDPKAAKVLEEHAAWSVLPDDNNDGPPTLDAGTLVNAPPPPASPR</sequence>
<evidence type="ECO:0000313" key="2">
    <source>
        <dbReference type="EMBL" id="GMI22507.1"/>
    </source>
</evidence>
<proteinExistence type="predicted"/>
<evidence type="ECO:0000313" key="3">
    <source>
        <dbReference type="Proteomes" id="UP001165060"/>
    </source>
</evidence>
<name>A0ABQ6MAE2_9STRA</name>
<keyword evidence="3" id="KW-1185">Reference proteome</keyword>
<organism evidence="2 3">
    <name type="scientific">Tetraparma gracilis</name>
    <dbReference type="NCBI Taxonomy" id="2962635"/>
    <lineage>
        <taxon>Eukaryota</taxon>
        <taxon>Sar</taxon>
        <taxon>Stramenopiles</taxon>
        <taxon>Ochrophyta</taxon>
        <taxon>Bolidophyceae</taxon>
        <taxon>Parmales</taxon>
        <taxon>Triparmaceae</taxon>
        <taxon>Tetraparma</taxon>
    </lineage>
</organism>
<reference evidence="2 3" key="1">
    <citation type="journal article" date="2023" name="Commun. Biol.">
        <title>Genome analysis of Parmales, the sister group of diatoms, reveals the evolutionary specialization of diatoms from phago-mixotrophs to photoautotrophs.</title>
        <authorList>
            <person name="Ban H."/>
            <person name="Sato S."/>
            <person name="Yoshikawa S."/>
            <person name="Yamada K."/>
            <person name="Nakamura Y."/>
            <person name="Ichinomiya M."/>
            <person name="Sato N."/>
            <person name="Blanc-Mathieu R."/>
            <person name="Endo H."/>
            <person name="Kuwata A."/>
            <person name="Ogata H."/>
        </authorList>
    </citation>
    <scope>NUCLEOTIDE SEQUENCE [LARGE SCALE GENOMIC DNA]</scope>
</reference>
<feature type="region of interest" description="Disordered" evidence="1">
    <location>
        <begin position="1"/>
        <end position="27"/>
    </location>
</feature>
<gene>
    <name evidence="2" type="ORF">TeGR_g6929</name>
</gene>
<comment type="caution">
    <text evidence="2">The sequence shown here is derived from an EMBL/GenBank/DDBJ whole genome shotgun (WGS) entry which is preliminary data.</text>
</comment>
<feature type="non-terminal residue" evidence="2">
    <location>
        <position position="158"/>
    </location>
</feature>
<feature type="region of interest" description="Disordered" evidence="1">
    <location>
        <begin position="129"/>
        <end position="158"/>
    </location>
</feature>
<protein>
    <submittedName>
        <fullName evidence="2">Uncharacterized protein</fullName>
    </submittedName>
</protein>
<accession>A0ABQ6MAE2</accession>
<feature type="compositionally biased region" description="Low complexity" evidence="1">
    <location>
        <begin position="1"/>
        <end position="15"/>
    </location>
</feature>